<dbReference type="InterPro" id="IPR006225">
    <property type="entry name" value="PsdUridine_synth_RluC/D"/>
</dbReference>
<dbReference type="Proteomes" id="UP001597285">
    <property type="component" value="Unassembled WGS sequence"/>
</dbReference>
<dbReference type="InterPro" id="IPR006145">
    <property type="entry name" value="PsdUridine_synth_RsuA/RluA"/>
</dbReference>
<gene>
    <name evidence="5" type="ORF">ACFSBK_07740</name>
</gene>
<feature type="domain" description="Pseudouridine synthase RsuA/RluA-like" evidence="4">
    <location>
        <begin position="86"/>
        <end position="239"/>
    </location>
</feature>
<dbReference type="PROSITE" id="PS01129">
    <property type="entry name" value="PSI_RLU"/>
    <property type="match status" value="1"/>
</dbReference>
<dbReference type="PANTHER" id="PTHR21600:SF35">
    <property type="entry name" value="PSEUDOURIDINE SYNTHASE"/>
    <property type="match status" value="1"/>
</dbReference>
<comment type="function">
    <text evidence="3">Responsible for synthesis of pseudouridine from uracil.</text>
</comment>
<name>A0ABW4NMT5_9LACT</name>
<sequence>MKFSWTYQSSEKQQVKTFLGTKGISRSLLAKVKFQGGKITVNNQIENVLYHLQKSDVVEITIPDEKGHDTTIPIDIPIDIVYEDANFLVVNKPFGVASIPSKVHPAGTMANRVKGYYVKQGYKNQVIHIVTRLDRDTTGLMLFAKHGYAHALLDKELRKKQLHKKYIALLTGKLKENQHGIIEAPIARPKDSIIKRIVHPDGKMALTEYWVREEFEEATLVDIQLHTGRTHQIRVHFTHIGNPLMGDDLYGGEWNQWVKRQALHCRELDFIDPFTQEKIVLEADYPVDIAEWLERQRAIENHR</sequence>
<keyword evidence="3 5" id="KW-0413">Isomerase</keyword>
<dbReference type="Pfam" id="PF00849">
    <property type="entry name" value="PseudoU_synth_2"/>
    <property type="match status" value="1"/>
</dbReference>
<proteinExistence type="inferred from homology"/>
<dbReference type="Gene3D" id="3.30.2350.10">
    <property type="entry name" value="Pseudouridine synthase"/>
    <property type="match status" value="1"/>
</dbReference>
<evidence type="ECO:0000256" key="3">
    <source>
        <dbReference type="RuleBase" id="RU362028"/>
    </source>
</evidence>
<evidence type="ECO:0000313" key="5">
    <source>
        <dbReference type="EMBL" id="MFD1799744.1"/>
    </source>
</evidence>
<organism evidence="5 6">
    <name type="scientific">Carnobacterium antarcticum</name>
    <dbReference type="NCBI Taxonomy" id="2126436"/>
    <lineage>
        <taxon>Bacteria</taxon>
        <taxon>Bacillati</taxon>
        <taxon>Bacillota</taxon>
        <taxon>Bacilli</taxon>
        <taxon>Lactobacillales</taxon>
        <taxon>Carnobacteriaceae</taxon>
        <taxon>Carnobacterium</taxon>
    </lineage>
</organism>
<accession>A0ABW4NMT5</accession>
<dbReference type="PANTHER" id="PTHR21600">
    <property type="entry name" value="MITOCHONDRIAL RNA PSEUDOURIDINE SYNTHASE"/>
    <property type="match status" value="1"/>
</dbReference>
<evidence type="ECO:0000313" key="6">
    <source>
        <dbReference type="Proteomes" id="UP001597285"/>
    </source>
</evidence>
<dbReference type="RefSeq" id="WP_058918090.1">
    <property type="nucleotide sequence ID" value="NZ_JBHSQC010000025.1"/>
</dbReference>
<comment type="caution">
    <text evidence="5">The sequence shown here is derived from an EMBL/GenBank/DDBJ whole genome shotgun (WGS) entry which is preliminary data.</text>
</comment>
<dbReference type="NCBIfam" id="TIGR00005">
    <property type="entry name" value="rluA_subfam"/>
    <property type="match status" value="1"/>
</dbReference>
<evidence type="ECO:0000259" key="4">
    <source>
        <dbReference type="Pfam" id="PF00849"/>
    </source>
</evidence>
<dbReference type="SUPFAM" id="SSF55120">
    <property type="entry name" value="Pseudouridine synthase"/>
    <property type="match status" value="1"/>
</dbReference>
<dbReference type="GO" id="GO:0016853">
    <property type="term" value="F:isomerase activity"/>
    <property type="evidence" value="ECO:0007669"/>
    <property type="project" value="UniProtKB-KW"/>
</dbReference>
<dbReference type="EC" id="5.4.99.-" evidence="3"/>
<evidence type="ECO:0000256" key="2">
    <source>
        <dbReference type="ARBA" id="ARBA00010876"/>
    </source>
</evidence>
<evidence type="ECO:0000256" key="1">
    <source>
        <dbReference type="ARBA" id="ARBA00000073"/>
    </source>
</evidence>
<reference evidence="6" key="1">
    <citation type="journal article" date="2019" name="Int. J. Syst. Evol. Microbiol.">
        <title>The Global Catalogue of Microorganisms (GCM) 10K type strain sequencing project: providing services to taxonomists for standard genome sequencing and annotation.</title>
        <authorList>
            <consortium name="The Broad Institute Genomics Platform"/>
            <consortium name="The Broad Institute Genome Sequencing Center for Infectious Disease"/>
            <person name="Wu L."/>
            <person name="Ma J."/>
        </authorList>
    </citation>
    <scope>NUCLEOTIDE SEQUENCE [LARGE SCALE GENOMIC DNA]</scope>
    <source>
        <strain evidence="6">KCTC 42143</strain>
    </source>
</reference>
<dbReference type="InterPro" id="IPR050188">
    <property type="entry name" value="RluA_PseudoU_synthase"/>
</dbReference>
<keyword evidence="6" id="KW-1185">Reference proteome</keyword>
<comment type="catalytic activity">
    <reaction evidence="1 3">
        <text>a uridine in RNA = a pseudouridine in RNA</text>
        <dbReference type="Rhea" id="RHEA:48348"/>
        <dbReference type="Rhea" id="RHEA-COMP:12068"/>
        <dbReference type="Rhea" id="RHEA-COMP:12069"/>
        <dbReference type="ChEBI" id="CHEBI:65314"/>
        <dbReference type="ChEBI" id="CHEBI:65315"/>
    </reaction>
</comment>
<protein>
    <recommendedName>
        <fullName evidence="3">Pseudouridine synthase</fullName>
        <ecNumber evidence="3">5.4.99.-</ecNumber>
    </recommendedName>
</protein>
<dbReference type="InterPro" id="IPR006224">
    <property type="entry name" value="PsdUridine_synth_RluA-like_CS"/>
</dbReference>
<comment type="similarity">
    <text evidence="2 3">Belongs to the pseudouridine synthase RluA family.</text>
</comment>
<dbReference type="CDD" id="cd02869">
    <property type="entry name" value="PseudoU_synth_RluA_like"/>
    <property type="match status" value="1"/>
</dbReference>
<dbReference type="EMBL" id="JBHUFF010000013">
    <property type="protein sequence ID" value="MFD1799744.1"/>
    <property type="molecule type" value="Genomic_DNA"/>
</dbReference>
<dbReference type="InterPro" id="IPR020103">
    <property type="entry name" value="PsdUridine_synth_cat_dom_sf"/>
</dbReference>